<dbReference type="PANTHER" id="PTHR30483">
    <property type="entry name" value="LEUCINE-SPECIFIC-BINDING PROTEIN"/>
    <property type="match status" value="1"/>
</dbReference>
<feature type="domain" description="Leucine-binding protein" evidence="3">
    <location>
        <begin position="72"/>
        <end position="372"/>
    </location>
</feature>
<reference evidence="4" key="1">
    <citation type="journal article" date="2021" name="Nat. Microbiol.">
        <title>Cocultivation of an ultrasmall environmental parasitic bacterium with lytic ability against bacteria associated with wastewater foams.</title>
        <authorList>
            <person name="Batinovic S."/>
            <person name="Rose J.J.A."/>
            <person name="Ratcliffe J."/>
            <person name="Seviour R.J."/>
            <person name="Petrovski S."/>
        </authorList>
    </citation>
    <scope>NUCLEOTIDE SEQUENCE</scope>
    <source>
        <strain evidence="4">CON44</strain>
    </source>
</reference>
<evidence type="ECO:0000256" key="1">
    <source>
        <dbReference type="ARBA" id="ARBA00010062"/>
    </source>
</evidence>
<dbReference type="PROSITE" id="PS51257">
    <property type="entry name" value="PROKAR_LIPOPROTEIN"/>
    <property type="match status" value="1"/>
</dbReference>
<proteinExistence type="inferred from homology"/>
<keyword evidence="2" id="KW-0732">Signal</keyword>
<dbReference type="EMBL" id="CP045810">
    <property type="protein sequence ID" value="QHN41120.1"/>
    <property type="molecule type" value="Genomic_DNA"/>
</dbReference>
<dbReference type="InterPro" id="IPR051010">
    <property type="entry name" value="BCAA_transport"/>
</dbReference>
<dbReference type="PANTHER" id="PTHR30483:SF6">
    <property type="entry name" value="PERIPLASMIC BINDING PROTEIN OF ABC TRANSPORTER FOR NATURAL AMINO ACIDS"/>
    <property type="match status" value="1"/>
</dbReference>
<evidence type="ECO:0000313" key="4">
    <source>
        <dbReference type="EMBL" id="QHN41120.1"/>
    </source>
</evidence>
<evidence type="ECO:0000259" key="3">
    <source>
        <dbReference type="Pfam" id="PF13458"/>
    </source>
</evidence>
<dbReference type="SUPFAM" id="SSF53822">
    <property type="entry name" value="Periplasmic binding protein-like I"/>
    <property type="match status" value="1"/>
</dbReference>
<dbReference type="Pfam" id="PF13458">
    <property type="entry name" value="Peripla_BP_6"/>
    <property type="match status" value="1"/>
</dbReference>
<protein>
    <submittedName>
        <fullName evidence="4">ABC transporter substrate-binding protein</fullName>
    </submittedName>
</protein>
<evidence type="ECO:0000256" key="2">
    <source>
        <dbReference type="ARBA" id="ARBA00022729"/>
    </source>
</evidence>
<sequence length="414" mass="42278">MRSQRRRKAWLALPAAMSLVVAGCSSSDDDSDSTTTDTSVLGAANKATGAPVKVMYEAPGSQLPNHTQEIEVAKATASYINEYLGGINGHPIEIQVCEDGGQVGPARECANKAVADKNIVAVLSATPANPDAIVSVTSPAGLSFFSSAASGTKTATLPNTHVLLNGATVVGVPAYLAKESGAKNAAIITIDVPIATGQIKMLAPLVFGNAGATQETIPVPIGTPDMTSAVQTALDKKAEVIHILGAGDFCVAAFKAIRTLGVKQQITTIDQCIDKKVADQIPGGYEGVKVGVTASLDPKAQDTKVFNAVLEKYGVKDGQDGSLGFSSVLGFQRALTGMEGDLTRESVAARLNKMPAPVDVPLGAGGKFQCGSKPVAVVPNSCSGSAVIGTADKDGNIGDLTAVQMGDLFAMPKG</sequence>
<dbReference type="RefSeq" id="WP_005184545.1">
    <property type="nucleotide sequence ID" value="NZ_CP045804.1"/>
</dbReference>
<organism evidence="4">
    <name type="scientific">Gordonia amarae</name>
    <dbReference type="NCBI Taxonomy" id="36821"/>
    <lineage>
        <taxon>Bacteria</taxon>
        <taxon>Bacillati</taxon>
        <taxon>Actinomycetota</taxon>
        <taxon>Actinomycetes</taxon>
        <taxon>Mycobacteriales</taxon>
        <taxon>Gordoniaceae</taxon>
        <taxon>Gordonia</taxon>
    </lineage>
</organism>
<comment type="similarity">
    <text evidence="1">Belongs to the leucine-binding protein family.</text>
</comment>
<accession>A0A857MK48</accession>
<name>A0A857MK48_9ACTN</name>
<dbReference type="Gene3D" id="3.40.50.2300">
    <property type="match status" value="2"/>
</dbReference>
<dbReference type="InterPro" id="IPR028081">
    <property type="entry name" value="Leu-bd"/>
</dbReference>
<dbReference type="InterPro" id="IPR028082">
    <property type="entry name" value="Peripla_BP_I"/>
</dbReference>
<dbReference type="AlphaFoldDB" id="A0A857MK48"/>
<gene>
    <name evidence="4" type="ORF">GII30_19875</name>
</gene>